<evidence type="ECO:0000313" key="2">
    <source>
        <dbReference type="Proteomes" id="UP001412067"/>
    </source>
</evidence>
<dbReference type="Proteomes" id="UP001412067">
    <property type="component" value="Unassembled WGS sequence"/>
</dbReference>
<comment type="caution">
    <text evidence="1">The sequence shown here is derived from an EMBL/GenBank/DDBJ whole genome shotgun (WGS) entry which is preliminary data.</text>
</comment>
<proteinExistence type="predicted"/>
<reference evidence="1 2" key="1">
    <citation type="journal article" date="2022" name="Nat. Plants">
        <title>Genomes of leafy and leafless Platanthera orchids illuminate the evolution of mycoheterotrophy.</title>
        <authorList>
            <person name="Li M.H."/>
            <person name="Liu K.W."/>
            <person name="Li Z."/>
            <person name="Lu H.C."/>
            <person name="Ye Q.L."/>
            <person name="Zhang D."/>
            <person name="Wang J.Y."/>
            <person name="Li Y.F."/>
            <person name="Zhong Z.M."/>
            <person name="Liu X."/>
            <person name="Yu X."/>
            <person name="Liu D.K."/>
            <person name="Tu X.D."/>
            <person name="Liu B."/>
            <person name="Hao Y."/>
            <person name="Liao X.Y."/>
            <person name="Jiang Y.T."/>
            <person name="Sun W.H."/>
            <person name="Chen J."/>
            <person name="Chen Y.Q."/>
            <person name="Ai Y."/>
            <person name="Zhai J.W."/>
            <person name="Wu S.S."/>
            <person name="Zhou Z."/>
            <person name="Hsiao Y.Y."/>
            <person name="Wu W.L."/>
            <person name="Chen Y.Y."/>
            <person name="Lin Y.F."/>
            <person name="Hsu J.L."/>
            <person name="Li C.Y."/>
            <person name="Wang Z.W."/>
            <person name="Zhao X."/>
            <person name="Zhong W.Y."/>
            <person name="Ma X.K."/>
            <person name="Ma L."/>
            <person name="Huang J."/>
            <person name="Chen G.Z."/>
            <person name="Huang M.Z."/>
            <person name="Huang L."/>
            <person name="Peng D.H."/>
            <person name="Luo Y.B."/>
            <person name="Zou S.Q."/>
            <person name="Chen S.P."/>
            <person name="Lan S."/>
            <person name="Tsai W.C."/>
            <person name="Van de Peer Y."/>
            <person name="Liu Z.J."/>
        </authorList>
    </citation>
    <scope>NUCLEOTIDE SEQUENCE [LARGE SCALE GENOMIC DNA]</scope>
    <source>
        <strain evidence="1">Lor288</strain>
    </source>
</reference>
<protein>
    <recommendedName>
        <fullName evidence="3">Transposase</fullName>
    </recommendedName>
</protein>
<gene>
    <name evidence="1" type="ORF">KSP40_PGU010579</name>
</gene>
<accession>A0ABR2MHZ3</accession>
<evidence type="ECO:0008006" key="3">
    <source>
        <dbReference type="Google" id="ProtNLM"/>
    </source>
</evidence>
<keyword evidence="2" id="KW-1185">Reference proteome</keyword>
<name>A0ABR2MHZ3_9ASPA</name>
<dbReference type="EMBL" id="JBBWWR010000007">
    <property type="protein sequence ID" value="KAK8963763.1"/>
    <property type="molecule type" value="Genomic_DNA"/>
</dbReference>
<sequence>MRLRSSLTEDGVDIWRKKYGHPADLEVRIPRPEEQVQNPPRGWLTICKVSLRSGFRFPPCEEVVEILRFCGVPISQFVPAGIARIMGLIAFFREHGGRFSLDQFRDWCDVRSNGVERMEVRSNKAWLEFEARKDRRHGNTLFGSVKNSWNLPEMWDMLPDRCRRVRGNERDFSPVLGFFEPRVLVNRLFSIYVYVEEKRLVQCGISADPGRPAETSRGGDRKRKAVLAPPRDLDVVAAVTSDVCHDLTPEVQILTSPVPLASVGVAASRISSSLRAMSDAVWIWFVLKAFFPYHFFHRG</sequence>
<evidence type="ECO:0000313" key="1">
    <source>
        <dbReference type="EMBL" id="KAK8963763.1"/>
    </source>
</evidence>
<organism evidence="1 2">
    <name type="scientific">Platanthera guangdongensis</name>
    <dbReference type="NCBI Taxonomy" id="2320717"/>
    <lineage>
        <taxon>Eukaryota</taxon>
        <taxon>Viridiplantae</taxon>
        <taxon>Streptophyta</taxon>
        <taxon>Embryophyta</taxon>
        <taxon>Tracheophyta</taxon>
        <taxon>Spermatophyta</taxon>
        <taxon>Magnoliopsida</taxon>
        <taxon>Liliopsida</taxon>
        <taxon>Asparagales</taxon>
        <taxon>Orchidaceae</taxon>
        <taxon>Orchidoideae</taxon>
        <taxon>Orchideae</taxon>
        <taxon>Orchidinae</taxon>
        <taxon>Platanthera</taxon>
    </lineage>
</organism>